<dbReference type="Gene3D" id="3.20.20.70">
    <property type="entry name" value="Aldolase class I"/>
    <property type="match status" value="1"/>
</dbReference>
<evidence type="ECO:0000313" key="6">
    <source>
        <dbReference type="EMBL" id="ACB94007.1"/>
    </source>
</evidence>
<dbReference type="EMBL" id="CP001016">
    <property type="protein sequence ID" value="ACB94007.1"/>
    <property type="molecule type" value="Genomic_DNA"/>
</dbReference>
<protein>
    <recommendedName>
        <fullName evidence="8">Radical SAM domain protein</fullName>
    </recommendedName>
</protein>
<dbReference type="HOGENOM" id="CLU_825545_0_0_5"/>
<dbReference type="InterPro" id="IPR007197">
    <property type="entry name" value="rSAM"/>
</dbReference>
<organism evidence="6 7">
    <name type="scientific">Beijerinckia indica subsp. indica (strain ATCC 9039 / DSM 1715 / NCIMB 8712)</name>
    <dbReference type="NCBI Taxonomy" id="395963"/>
    <lineage>
        <taxon>Bacteria</taxon>
        <taxon>Pseudomonadati</taxon>
        <taxon>Pseudomonadota</taxon>
        <taxon>Alphaproteobacteria</taxon>
        <taxon>Hyphomicrobiales</taxon>
        <taxon>Beijerinckiaceae</taxon>
        <taxon>Beijerinckia</taxon>
    </lineage>
</organism>
<dbReference type="eggNOG" id="COG0535">
    <property type="taxonomic scope" value="Bacteria"/>
</dbReference>
<keyword evidence="7" id="KW-1185">Reference proteome</keyword>
<gene>
    <name evidence="6" type="ordered locus">Bind_0353</name>
</gene>
<dbReference type="GO" id="GO:0051536">
    <property type="term" value="F:iron-sulfur cluster binding"/>
    <property type="evidence" value="ECO:0007669"/>
    <property type="project" value="UniProtKB-KW"/>
</dbReference>
<evidence type="ECO:0000256" key="1">
    <source>
        <dbReference type="ARBA" id="ARBA00001966"/>
    </source>
</evidence>
<comment type="cofactor">
    <cofactor evidence="1">
        <name>[4Fe-4S] cluster</name>
        <dbReference type="ChEBI" id="CHEBI:49883"/>
    </cofactor>
</comment>
<dbReference type="GO" id="GO:0046872">
    <property type="term" value="F:metal ion binding"/>
    <property type="evidence" value="ECO:0007669"/>
    <property type="project" value="UniProtKB-KW"/>
</dbReference>
<dbReference type="KEGG" id="bid:Bind_0353"/>
<sequence length="336" mass="38512">MWDIFPHNLDVPQEHRMTHSLPVDDLRERALSQMRSPYEMKIICIDITNKCDLACSNCTRLLENQDMHWEMTLENFRLAVRSLADYPGIVAIIGGNPVMHRNFTEICEIFVEELPRKEQRGLWTNNVFKHSELAKEVFGIFNLNPHGVERGIKSLADLKDLGWYHEGHSSHSPLLTAGKDLFDEEDMWERIAHCDVNQDWSASIVQNNGQLRAYFCEVAASFDLARGTDHGIEPVPGWWRRSVSDFKDQVAHFCPGCGVPARLEGSMDFEKVDTYTSSNADLALKSLKKNRKIIELTSDQISKGIDHKVTQYSKNLRGIVDTKPTLMDRIRSMFGY</sequence>
<keyword evidence="3" id="KW-0479">Metal-binding</keyword>
<dbReference type="SUPFAM" id="SSF102114">
    <property type="entry name" value="Radical SAM enzymes"/>
    <property type="match status" value="1"/>
</dbReference>
<dbReference type="AlphaFoldDB" id="B2IDF5"/>
<evidence type="ECO:0000256" key="5">
    <source>
        <dbReference type="ARBA" id="ARBA00023014"/>
    </source>
</evidence>
<dbReference type="InterPro" id="IPR058240">
    <property type="entry name" value="rSAM_sf"/>
</dbReference>
<accession>B2IDF5</accession>
<keyword evidence="2" id="KW-0949">S-adenosyl-L-methionine</keyword>
<evidence type="ECO:0000256" key="3">
    <source>
        <dbReference type="ARBA" id="ARBA00022723"/>
    </source>
</evidence>
<keyword evidence="5" id="KW-0411">Iron-sulfur</keyword>
<reference evidence="6 7" key="2">
    <citation type="journal article" date="2010" name="J. Bacteriol.">
        <title>Complete genome sequence of Beijerinckia indica subsp. indica.</title>
        <authorList>
            <person name="Tamas I."/>
            <person name="Dedysh S.N."/>
            <person name="Liesack W."/>
            <person name="Stott M.B."/>
            <person name="Alam M."/>
            <person name="Murrell J.C."/>
            <person name="Dunfield P.F."/>
        </authorList>
    </citation>
    <scope>NUCLEOTIDE SEQUENCE [LARGE SCALE GENOMIC DNA]</scope>
    <source>
        <strain evidence="7">ATCC 9039 / DSM 1715 / NCIMB 8712</strain>
    </source>
</reference>
<dbReference type="InterPro" id="IPR013785">
    <property type="entry name" value="Aldolase_TIM"/>
</dbReference>
<dbReference type="GO" id="GO:0003824">
    <property type="term" value="F:catalytic activity"/>
    <property type="evidence" value="ECO:0007669"/>
    <property type="project" value="InterPro"/>
</dbReference>
<evidence type="ECO:0000256" key="2">
    <source>
        <dbReference type="ARBA" id="ARBA00022691"/>
    </source>
</evidence>
<proteinExistence type="predicted"/>
<name>B2IDF5_BEII9</name>
<evidence type="ECO:0008006" key="8">
    <source>
        <dbReference type="Google" id="ProtNLM"/>
    </source>
</evidence>
<evidence type="ECO:0000313" key="7">
    <source>
        <dbReference type="Proteomes" id="UP000001695"/>
    </source>
</evidence>
<dbReference type="SFLD" id="SFLDS00029">
    <property type="entry name" value="Radical_SAM"/>
    <property type="match status" value="1"/>
</dbReference>
<dbReference type="Proteomes" id="UP000001695">
    <property type="component" value="Chromosome"/>
</dbReference>
<keyword evidence="4" id="KW-0408">Iron</keyword>
<reference evidence="7" key="1">
    <citation type="submission" date="2008-03" db="EMBL/GenBank/DDBJ databases">
        <title>Complete sequence of chromosome of Beijerinckia indica subsp. indica ATCC 9039.</title>
        <authorList>
            <consortium name="US DOE Joint Genome Institute"/>
            <person name="Copeland A."/>
            <person name="Lucas S."/>
            <person name="Lapidus A."/>
            <person name="Glavina del Rio T."/>
            <person name="Dalin E."/>
            <person name="Tice H."/>
            <person name="Bruce D."/>
            <person name="Goodwin L."/>
            <person name="Pitluck S."/>
            <person name="LaButti K."/>
            <person name="Schmutz J."/>
            <person name="Larimer F."/>
            <person name="Land M."/>
            <person name="Hauser L."/>
            <person name="Kyrpides N."/>
            <person name="Mikhailova N."/>
            <person name="Dunfield P.F."/>
            <person name="Dedysh S.N."/>
            <person name="Liesack W."/>
            <person name="Saw J.H."/>
            <person name="Alam M."/>
            <person name="Chen Y."/>
            <person name="Murrell J.C."/>
            <person name="Richardson P."/>
        </authorList>
    </citation>
    <scope>NUCLEOTIDE SEQUENCE [LARGE SCALE GENOMIC DNA]</scope>
    <source>
        <strain evidence="7">ATCC 9039 / DSM 1715 / NCIMB 8712</strain>
    </source>
</reference>
<dbReference type="STRING" id="395963.Bind_0353"/>
<evidence type="ECO:0000256" key="4">
    <source>
        <dbReference type="ARBA" id="ARBA00023004"/>
    </source>
</evidence>